<evidence type="ECO:0000256" key="3">
    <source>
        <dbReference type="ARBA" id="ARBA00022833"/>
    </source>
</evidence>
<dbReference type="Gene3D" id="6.20.210.20">
    <property type="entry name" value="THAP domain"/>
    <property type="match status" value="1"/>
</dbReference>
<keyword evidence="4 5" id="KW-0238">DNA-binding</keyword>
<dbReference type="InterPro" id="IPR006612">
    <property type="entry name" value="THAP_Znf"/>
</dbReference>
<evidence type="ECO:0000259" key="7">
    <source>
        <dbReference type="PROSITE" id="PS50950"/>
    </source>
</evidence>
<dbReference type="SUPFAM" id="SSF57716">
    <property type="entry name" value="Glucocorticoid receptor-like (DNA-binding domain)"/>
    <property type="match status" value="1"/>
</dbReference>
<name>A0A9P0MKL4_ACAOB</name>
<evidence type="ECO:0000256" key="5">
    <source>
        <dbReference type="PROSITE-ProRule" id="PRU00309"/>
    </source>
</evidence>
<comment type="caution">
    <text evidence="8">The sequence shown here is derived from an EMBL/GenBank/DDBJ whole genome shotgun (WGS) entry which is preliminary data.</text>
</comment>
<keyword evidence="6" id="KW-0472">Membrane</keyword>
<evidence type="ECO:0000313" key="8">
    <source>
        <dbReference type="EMBL" id="CAH2014386.1"/>
    </source>
</evidence>
<evidence type="ECO:0000256" key="2">
    <source>
        <dbReference type="ARBA" id="ARBA00022771"/>
    </source>
</evidence>
<protein>
    <recommendedName>
        <fullName evidence="7">THAP-type domain-containing protein</fullName>
    </recommendedName>
</protein>
<gene>
    <name evidence="8" type="ORF">ACAOBT_LOCUS34083</name>
</gene>
<dbReference type="PROSITE" id="PS50950">
    <property type="entry name" value="ZF_THAP"/>
    <property type="match status" value="1"/>
</dbReference>
<evidence type="ECO:0000313" key="9">
    <source>
        <dbReference type="Proteomes" id="UP001152888"/>
    </source>
</evidence>
<keyword evidence="2 5" id="KW-0863">Zinc-finger</keyword>
<dbReference type="GO" id="GO:0003677">
    <property type="term" value="F:DNA binding"/>
    <property type="evidence" value="ECO:0007669"/>
    <property type="project" value="UniProtKB-UniRule"/>
</dbReference>
<evidence type="ECO:0000256" key="4">
    <source>
        <dbReference type="ARBA" id="ARBA00023125"/>
    </source>
</evidence>
<keyword evidence="6" id="KW-1133">Transmembrane helix</keyword>
<dbReference type="AlphaFoldDB" id="A0A9P0MKL4"/>
<dbReference type="InterPro" id="IPR038441">
    <property type="entry name" value="THAP_Znf_sf"/>
</dbReference>
<accession>A0A9P0MKL4</accession>
<evidence type="ECO:0000256" key="6">
    <source>
        <dbReference type="SAM" id="Phobius"/>
    </source>
</evidence>
<sequence length="135" mass="15552">MVRQCCVCKILDYKEEGQHLSFHVFPVDIVQRNIWLSLLAFEANHKLSKQAEVRSNHFQQSDIECSSSGIRRLRKGAVPLAKHSLFSFPENVRYVCILLLFQHIAISVVLIQLVKTLTLQMLGNLHSCELFIVYL</sequence>
<dbReference type="GO" id="GO:0008270">
    <property type="term" value="F:zinc ion binding"/>
    <property type="evidence" value="ECO:0007669"/>
    <property type="project" value="UniProtKB-KW"/>
</dbReference>
<dbReference type="EMBL" id="CAKOFQ010008486">
    <property type="protein sequence ID" value="CAH2014386.1"/>
    <property type="molecule type" value="Genomic_DNA"/>
</dbReference>
<evidence type="ECO:0000256" key="1">
    <source>
        <dbReference type="ARBA" id="ARBA00022723"/>
    </source>
</evidence>
<dbReference type="Pfam" id="PF05485">
    <property type="entry name" value="THAP"/>
    <property type="match status" value="1"/>
</dbReference>
<keyword evidence="6" id="KW-0812">Transmembrane</keyword>
<keyword evidence="3" id="KW-0862">Zinc</keyword>
<keyword evidence="9" id="KW-1185">Reference proteome</keyword>
<feature type="transmembrane region" description="Helical" evidence="6">
    <location>
        <begin position="92"/>
        <end position="114"/>
    </location>
</feature>
<dbReference type="SMART" id="SM00980">
    <property type="entry name" value="THAP"/>
    <property type="match status" value="1"/>
</dbReference>
<keyword evidence="1" id="KW-0479">Metal-binding</keyword>
<proteinExistence type="predicted"/>
<dbReference type="OrthoDB" id="6780303at2759"/>
<feature type="domain" description="THAP-type" evidence="7">
    <location>
        <begin position="1"/>
        <end position="82"/>
    </location>
</feature>
<dbReference type="Proteomes" id="UP001152888">
    <property type="component" value="Unassembled WGS sequence"/>
</dbReference>
<organism evidence="8 9">
    <name type="scientific">Acanthoscelides obtectus</name>
    <name type="common">Bean weevil</name>
    <name type="synonym">Bruchus obtectus</name>
    <dbReference type="NCBI Taxonomy" id="200917"/>
    <lineage>
        <taxon>Eukaryota</taxon>
        <taxon>Metazoa</taxon>
        <taxon>Ecdysozoa</taxon>
        <taxon>Arthropoda</taxon>
        <taxon>Hexapoda</taxon>
        <taxon>Insecta</taxon>
        <taxon>Pterygota</taxon>
        <taxon>Neoptera</taxon>
        <taxon>Endopterygota</taxon>
        <taxon>Coleoptera</taxon>
        <taxon>Polyphaga</taxon>
        <taxon>Cucujiformia</taxon>
        <taxon>Chrysomeloidea</taxon>
        <taxon>Chrysomelidae</taxon>
        <taxon>Bruchinae</taxon>
        <taxon>Bruchini</taxon>
        <taxon>Acanthoscelides</taxon>
    </lineage>
</organism>
<reference evidence="8" key="1">
    <citation type="submission" date="2022-03" db="EMBL/GenBank/DDBJ databases">
        <authorList>
            <person name="Sayadi A."/>
        </authorList>
    </citation>
    <scope>NUCLEOTIDE SEQUENCE</scope>
</reference>